<evidence type="ECO:0000256" key="3">
    <source>
        <dbReference type="ARBA" id="ARBA00022692"/>
    </source>
</evidence>
<sequence length="205" mass="21905">MSDLTFTDRKAIVESYIHANRDPVTVALTTFLGALDDLTIRALVNGIFNAVSAFNFADFRAVMLAWVMEHPFHTAFVVLGLILNINPLATAGFRALGPQAGTFAAAWQSHIGATVAKGSSFALLQSVGMVGASAIPAAGMVMIIAGVIRAAGIEDNEAIRDALQGAGRWVDKEIGGRVGLVLQDSRKSLLDWWKRNVEGRVQSKL</sequence>
<dbReference type="InterPro" id="IPR038213">
    <property type="entry name" value="IFI6/IFI27-like_sf"/>
</dbReference>
<comment type="subcellular location">
    <subcellularLocation>
        <location evidence="1">Membrane</location>
        <topology evidence="1">Multi-pass membrane protein</topology>
    </subcellularLocation>
</comment>
<dbReference type="OrthoDB" id="440424at2759"/>
<dbReference type="InterPro" id="IPR009311">
    <property type="entry name" value="IFI6/IFI27-like"/>
</dbReference>
<protein>
    <submittedName>
        <fullName evidence="6">Uncharacterized protein</fullName>
    </submittedName>
</protein>
<evidence type="ECO:0000256" key="2">
    <source>
        <dbReference type="ARBA" id="ARBA00007262"/>
    </source>
</evidence>
<evidence type="ECO:0000256" key="5">
    <source>
        <dbReference type="ARBA" id="ARBA00023136"/>
    </source>
</evidence>
<name>U4LR32_PYROM</name>
<proteinExistence type="inferred from homology"/>
<dbReference type="Pfam" id="PF06140">
    <property type="entry name" value="Ifi-6-16"/>
    <property type="match status" value="1"/>
</dbReference>
<dbReference type="AlphaFoldDB" id="U4LR32"/>
<evidence type="ECO:0000256" key="4">
    <source>
        <dbReference type="ARBA" id="ARBA00022989"/>
    </source>
</evidence>
<evidence type="ECO:0000313" key="6">
    <source>
        <dbReference type="EMBL" id="CCX34646.1"/>
    </source>
</evidence>
<keyword evidence="4" id="KW-1133">Transmembrane helix</keyword>
<reference evidence="6 7" key="1">
    <citation type="journal article" date="2013" name="PLoS Genet.">
        <title>The genome and development-dependent transcriptomes of Pyronema confluens: a window into fungal evolution.</title>
        <authorList>
            <person name="Traeger S."/>
            <person name="Altegoer F."/>
            <person name="Freitag M."/>
            <person name="Gabaldon T."/>
            <person name="Kempken F."/>
            <person name="Kumar A."/>
            <person name="Marcet-Houben M."/>
            <person name="Poggeler S."/>
            <person name="Stajich J.E."/>
            <person name="Nowrousian M."/>
        </authorList>
    </citation>
    <scope>NUCLEOTIDE SEQUENCE [LARGE SCALE GENOMIC DNA]</scope>
    <source>
        <strain evidence="7">CBS 100304</strain>
        <tissue evidence="6">Vegetative mycelium</tissue>
    </source>
</reference>
<comment type="similarity">
    <text evidence="2">Belongs to the IFI6/IFI27 family.</text>
</comment>
<gene>
    <name evidence="6" type="ORF">PCON_04129</name>
</gene>
<evidence type="ECO:0000313" key="7">
    <source>
        <dbReference type="Proteomes" id="UP000018144"/>
    </source>
</evidence>
<organism evidence="6 7">
    <name type="scientific">Pyronema omphalodes (strain CBS 100304)</name>
    <name type="common">Pyronema confluens</name>
    <dbReference type="NCBI Taxonomy" id="1076935"/>
    <lineage>
        <taxon>Eukaryota</taxon>
        <taxon>Fungi</taxon>
        <taxon>Dikarya</taxon>
        <taxon>Ascomycota</taxon>
        <taxon>Pezizomycotina</taxon>
        <taxon>Pezizomycetes</taxon>
        <taxon>Pezizales</taxon>
        <taxon>Pyronemataceae</taxon>
        <taxon>Pyronema</taxon>
    </lineage>
</organism>
<dbReference type="Proteomes" id="UP000018144">
    <property type="component" value="Unassembled WGS sequence"/>
</dbReference>
<keyword evidence="3" id="KW-0812">Transmembrane</keyword>
<accession>U4LR32</accession>
<dbReference type="Gene3D" id="6.10.110.10">
    <property type="match status" value="1"/>
</dbReference>
<evidence type="ECO:0000256" key="1">
    <source>
        <dbReference type="ARBA" id="ARBA00004141"/>
    </source>
</evidence>
<dbReference type="EMBL" id="HF936586">
    <property type="protein sequence ID" value="CCX34646.1"/>
    <property type="molecule type" value="Genomic_DNA"/>
</dbReference>
<keyword evidence="7" id="KW-1185">Reference proteome</keyword>
<keyword evidence="5" id="KW-0472">Membrane</keyword>
<dbReference type="GO" id="GO:0016020">
    <property type="term" value="C:membrane"/>
    <property type="evidence" value="ECO:0007669"/>
    <property type="project" value="UniProtKB-SubCell"/>
</dbReference>